<name>B0DV42_LACBS</name>
<organism evidence="3">
    <name type="scientific">Laccaria bicolor (strain S238N-H82 / ATCC MYA-4686)</name>
    <name type="common">Bicoloured deceiver</name>
    <name type="synonym">Laccaria laccata var. bicolor</name>
    <dbReference type="NCBI Taxonomy" id="486041"/>
    <lineage>
        <taxon>Eukaryota</taxon>
        <taxon>Fungi</taxon>
        <taxon>Dikarya</taxon>
        <taxon>Basidiomycota</taxon>
        <taxon>Agaricomycotina</taxon>
        <taxon>Agaricomycetes</taxon>
        <taxon>Agaricomycetidae</taxon>
        <taxon>Agaricales</taxon>
        <taxon>Agaricineae</taxon>
        <taxon>Hydnangiaceae</taxon>
        <taxon>Laccaria</taxon>
    </lineage>
</organism>
<reference evidence="2 3" key="1">
    <citation type="journal article" date="2008" name="Nature">
        <title>The genome of Laccaria bicolor provides insights into mycorrhizal symbiosis.</title>
        <authorList>
            <person name="Martin F."/>
            <person name="Aerts A."/>
            <person name="Ahren D."/>
            <person name="Brun A."/>
            <person name="Danchin E.G.J."/>
            <person name="Duchaussoy F."/>
            <person name="Gibon J."/>
            <person name="Kohler A."/>
            <person name="Lindquist E."/>
            <person name="Pereda V."/>
            <person name="Salamov A."/>
            <person name="Shapiro H.J."/>
            <person name="Wuyts J."/>
            <person name="Blaudez D."/>
            <person name="Buee M."/>
            <person name="Brokstein P."/>
            <person name="Canbaeck B."/>
            <person name="Cohen D."/>
            <person name="Courty P.E."/>
            <person name="Coutinho P.M."/>
            <person name="Delaruelle C."/>
            <person name="Detter J.C."/>
            <person name="Deveau A."/>
            <person name="DiFazio S."/>
            <person name="Duplessis S."/>
            <person name="Fraissinet-Tachet L."/>
            <person name="Lucic E."/>
            <person name="Frey-Klett P."/>
            <person name="Fourrey C."/>
            <person name="Feussner I."/>
            <person name="Gay G."/>
            <person name="Grimwood J."/>
            <person name="Hoegger P.J."/>
            <person name="Jain P."/>
            <person name="Kilaru S."/>
            <person name="Labbe J."/>
            <person name="Lin Y.C."/>
            <person name="Legue V."/>
            <person name="Le Tacon F."/>
            <person name="Marmeisse R."/>
            <person name="Melayah D."/>
            <person name="Montanini B."/>
            <person name="Muratet M."/>
            <person name="Nehls U."/>
            <person name="Niculita-Hirzel H."/>
            <person name="Oudot-Le Secq M.P."/>
            <person name="Peter M."/>
            <person name="Quesneville H."/>
            <person name="Rajashekar B."/>
            <person name="Reich M."/>
            <person name="Rouhier N."/>
            <person name="Schmutz J."/>
            <person name="Yin T."/>
            <person name="Chalot M."/>
            <person name="Henrissat B."/>
            <person name="Kuees U."/>
            <person name="Lucas S."/>
            <person name="Van de Peer Y."/>
            <person name="Podila G.K."/>
            <person name="Polle A."/>
            <person name="Pukkila P.J."/>
            <person name="Richardson P.M."/>
            <person name="Rouze P."/>
            <person name="Sanders I.R."/>
            <person name="Stajich J.E."/>
            <person name="Tunlid A."/>
            <person name="Tuskan G."/>
            <person name="Grigoriev I.V."/>
        </authorList>
    </citation>
    <scope>NUCLEOTIDE SEQUENCE [LARGE SCALE GENOMIC DNA]</scope>
    <source>
        <strain evidence="3">S238N-H82 / ATCC MYA-4686</strain>
    </source>
</reference>
<feature type="region of interest" description="Disordered" evidence="1">
    <location>
        <begin position="1"/>
        <end position="21"/>
    </location>
</feature>
<dbReference type="KEGG" id="lbc:LACBIDRAFT_310803"/>
<dbReference type="RefSeq" id="XP_001887864.1">
    <property type="nucleotide sequence ID" value="XM_001887829.1"/>
</dbReference>
<evidence type="ECO:0000313" key="2">
    <source>
        <dbReference type="EMBL" id="EDR01512.1"/>
    </source>
</evidence>
<dbReference type="AlphaFoldDB" id="B0DV42"/>
<evidence type="ECO:0000256" key="1">
    <source>
        <dbReference type="SAM" id="MobiDB-lite"/>
    </source>
</evidence>
<dbReference type="InParanoid" id="B0DV42"/>
<dbReference type="HOGENOM" id="CLU_2527855_0_0_1"/>
<evidence type="ECO:0000313" key="3">
    <source>
        <dbReference type="Proteomes" id="UP000001194"/>
    </source>
</evidence>
<dbReference type="Proteomes" id="UP000001194">
    <property type="component" value="Unassembled WGS sequence"/>
</dbReference>
<proteinExistence type="predicted"/>
<dbReference type="GeneID" id="6083439"/>
<sequence>MVNSDDKHFGAGTLGILPASHPDTSRWKIRVCGSSTMKNRGRRRISLLIIQKAKIHEMSLRTSGVRRMEEFQEWYEIWKTTCPP</sequence>
<dbReference type="EMBL" id="DS547138">
    <property type="protein sequence ID" value="EDR01512.1"/>
    <property type="molecule type" value="Genomic_DNA"/>
</dbReference>
<keyword evidence="3" id="KW-1185">Reference proteome</keyword>
<accession>B0DV42</accession>
<gene>
    <name evidence="2" type="ORF">LACBIDRAFT_310803</name>
</gene>
<protein>
    <submittedName>
        <fullName evidence="2">Predicted protein</fullName>
    </submittedName>
</protein>